<reference evidence="1" key="2">
    <citation type="submission" date="2025-09" db="UniProtKB">
        <authorList>
            <consortium name="Ensembl"/>
        </authorList>
    </citation>
    <scope>IDENTIFICATION</scope>
</reference>
<protein>
    <submittedName>
        <fullName evidence="1">Uncharacterized protein</fullName>
    </submittedName>
</protein>
<keyword evidence="2" id="KW-1185">Reference proteome</keyword>
<evidence type="ECO:0000313" key="1">
    <source>
        <dbReference type="Ensembl" id="ENSPSMP00000014474.1"/>
    </source>
</evidence>
<dbReference type="GeneTree" id="ENSGT00910000147626"/>
<accession>A0A8C8ZEU0</accession>
<name>A0A8C8ZEU0_PROSS</name>
<reference evidence="1" key="1">
    <citation type="submission" date="2025-08" db="UniProtKB">
        <authorList>
            <consortium name="Ensembl"/>
        </authorList>
    </citation>
    <scope>IDENTIFICATION</scope>
</reference>
<sequence>MLRILSLVESDTIGDPNGNSPFLASLTNCPLPYPMLVGKRPSEPVLSVPLTVSSEIHPFFFL</sequence>
<dbReference type="Proteomes" id="UP000694414">
    <property type="component" value="Unplaced"/>
</dbReference>
<proteinExistence type="predicted"/>
<dbReference type="AlphaFoldDB" id="A0A8C8ZEU0"/>
<organism evidence="1 2">
    <name type="scientific">Prolemur simus</name>
    <name type="common">Greater bamboo lemur</name>
    <name type="synonym">Hapalemur simus</name>
    <dbReference type="NCBI Taxonomy" id="1328070"/>
    <lineage>
        <taxon>Eukaryota</taxon>
        <taxon>Metazoa</taxon>
        <taxon>Chordata</taxon>
        <taxon>Craniata</taxon>
        <taxon>Vertebrata</taxon>
        <taxon>Euteleostomi</taxon>
        <taxon>Mammalia</taxon>
        <taxon>Eutheria</taxon>
        <taxon>Euarchontoglires</taxon>
        <taxon>Primates</taxon>
        <taxon>Strepsirrhini</taxon>
        <taxon>Lemuriformes</taxon>
        <taxon>Lemuridae</taxon>
        <taxon>Prolemur</taxon>
    </lineage>
</organism>
<dbReference type="Ensembl" id="ENSPSMT00000016814.1">
    <property type="protein sequence ID" value="ENSPSMP00000014474.1"/>
    <property type="gene ID" value="ENSPSMG00000010379.1"/>
</dbReference>
<evidence type="ECO:0000313" key="2">
    <source>
        <dbReference type="Proteomes" id="UP000694414"/>
    </source>
</evidence>